<feature type="transmembrane region" description="Helical" evidence="1">
    <location>
        <begin position="88"/>
        <end position="109"/>
    </location>
</feature>
<gene>
    <name evidence="2" type="ORF">GCM10009768_02920</name>
</gene>
<accession>A0ABN2L773</accession>
<keyword evidence="3" id="KW-1185">Reference proteome</keyword>
<keyword evidence="1" id="KW-1133">Transmembrane helix</keyword>
<keyword evidence="1" id="KW-0472">Membrane</keyword>
<dbReference type="RefSeq" id="WP_344028407.1">
    <property type="nucleotide sequence ID" value="NZ_BAAAOB010000001.1"/>
</dbReference>
<comment type="caution">
    <text evidence="2">The sequence shown here is derived from an EMBL/GenBank/DDBJ whole genome shotgun (WGS) entry which is preliminary data.</text>
</comment>
<evidence type="ECO:0000256" key="1">
    <source>
        <dbReference type="SAM" id="Phobius"/>
    </source>
</evidence>
<evidence type="ECO:0000313" key="2">
    <source>
        <dbReference type="EMBL" id="GAA1777783.1"/>
    </source>
</evidence>
<name>A0ABN2L773_9MICO</name>
<dbReference type="EMBL" id="BAAAOB010000001">
    <property type="protein sequence ID" value="GAA1777783.1"/>
    <property type="molecule type" value="Genomic_DNA"/>
</dbReference>
<evidence type="ECO:0008006" key="4">
    <source>
        <dbReference type="Google" id="ProtNLM"/>
    </source>
</evidence>
<dbReference type="Proteomes" id="UP001500851">
    <property type="component" value="Unassembled WGS sequence"/>
</dbReference>
<keyword evidence="1" id="KW-0812">Transmembrane</keyword>
<evidence type="ECO:0000313" key="3">
    <source>
        <dbReference type="Proteomes" id="UP001500851"/>
    </source>
</evidence>
<proteinExistence type="predicted"/>
<reference evidence="2 3" key="1">
    <citation type="journal article" date="2019" name="Int. J. Syst. Evol. Microbiol.">
        <title>The Global Catalogue of Microorganisms (GCM) 10K type strain sequencing project: providing services to taxonomists for standard genome sequencing and annotation.</title>
        <authorList>
            <consortium name="The Broad Institute Genomics Platform"/>
            <consortium name="The Broad Institute Genome Sequencing Center for Infectious Disease"/>
            <person name="Wu L."/>
            <person name="Ma J."/>
        </authorList>
    </citation>
    <scope>NUCLEOTIDE SEQUENCE [LARGE SCALE GENOMIC DNA]</scope>
    <source>
        <strain evidence="2 3">JCM 14736</strain>
    </source>
</reference>
<protein>
    <recommendedName>
        <fullName evidence="4">PH (Pleckstrin Homology) domain-containing protein</fullName>
    </recommendedName>
</protein>
<feature type="transmembrane region" description="Helical" evidence="1">
    <location>
        <begin position="55"/>
        <end position="76"/>
    </location>
</feature>
<sequence>MTDPDPRIASIPDGWAGRAPSRKALRIMPAELFNRSYRPAPDAYLHVAPLRRPPLPLLIACGVIAAVCGLIVWGTLAQAGTTPSMQGPMPFIIAAGFGLLGLFFLLAFVNAITASFTRGSWANRQCVAFGTSGIAIRLQGFDFDVPWREVTAVRATKRRSAGKAPALVPVLRIERGAEHWDLQPAVIDADPVLLYSALHYFWMHPEQRVALGTVATPQQLGGGPQG</sequence>
<organism evidence="2 3">
    <name type="scientific">Leucobacter iarius</name>
    <dbReference type="NCBI Taxonomy" id="333963"/>
    <lineage>
        <taxon>Bacteria</taxon>
        <taxon>Bacillati</taxon>
        <taxon>Actinomycetota</taxon>
        <taxon>Actinomycetes</taxon>
        <taxon>Micrococcales</taxon>
        <taxon>Microbacteriaceae</taxon>
        <taxon>Leucobacter</taxon>
    </lineage>
</organism>